<reference evidence="23 24" key="1">
    <citation type="submission" date="2024-02" db="EMBL/GenBank/DDBJ databases">
        <title>Chromosome-scale genome assembly of the rough periwinkle Littorina saxatilis.</title>
        <authorList>
            <person name="De Jode A."/>
            <person name="Faria R."/>
            <person name="Formenti G."/>
            <person name="Sims Y."/>
            <person name="Smith T.P."/>
            <person name="Tracey A."/>
            <person name="Wood J.M.D."/>
            <person name="Zagrodzka Z.B."/>
            <person name="Johannesson K."/>
            <person name="Butlin R.K."/>
            <person name="Leder E.H."/>
        </authorList>
    </citation>
    <scope>NUCLEOTIDE SEQUENCE [LARGE SCALE GENOMIC DNA]</scope>
    <source>
        <strain evidence="23">Snail1</strain>
        <tissue evidence="23">Muscle</tissue>
    </source>
</reference>
<dbReference type="InterPro" id="IPR036291">
    <property type="entry name" value="NAD(P)-bd_dom_sf"/>
</dbReference>
<accession>A0AAN9GP90</accession>
<dbReference type="GO" id="GO:0047034">
    <property type="term" value="F:15-hydroxyicosatetraenoate dehydrogenase activity"/>
    <property type="evidence" value="ECO:0007669"/>
    <property type="project" value="UniProtKB-EC"/>
</dbReference>
<comment type="catalytic activity">
    <reaction evidence="15">
        <text>resolvin D2 + NAD(+) = 7-oxoresolvin D2 + NADH + H(+)</text>
        <dbReference type="Rhea" id="RHEA:53584"/>
        <dbReference type="ChEBI" id="CHEBI:15378"/>
        <dbReference type="ChEBI" id="CHEBI:57540"/>
        <dbReference type="ChEBI" id="CHEBI:57945"/>
        <dbReference type="ChEBI" id="CHEBI:133367"/>
        <dbReference type="ChEBI" id="CHEBI:137497"/>
    </reaction>
    <physiologicalReaction direction="left-to-right" evidence="15">
        <dbReference type="Rhea" id="RHEA:53585"/>
    </physiologicalReaction>
</comment>
<evidence type="ECO:0000256" key="4">
    <source>
        <dbReference type="ARBA" id="ARBA00039060"/>
    </source>
</evidence>
<evidence type="ECO:0000256" key="17">
    <source>
        <dbReference type="ARBA" id="ARBA00048611"/>
    </source>
</evidence>
<dbReference type="PANTHER" id="PTHR44229:SF4">
    <property type="entry name" value="15-HYDROXYPROSTAGLANDIN DEHYDROGENASE [NAD(+)]"/>
    <property type="match status" value="1"/>
</dbReference>
<dbReference type="InterPro" id="IPR020904">
    <property type="entry name" value="Sc_DH/Rdtase_CS"/>
</dbReference>
<evidence type="ECO:0000256" key="15">
    <source>
        <dbReference type="ARBA" id="ARBA00048393"/>
    </source>
</evidence>
<evidence type="ECO:0000256" key="21">
    <source>
        <dbReference type="ARBA" id="ARBA00049188"/>
    </source>
</evidence>
<dbReference type="SUPFAM" id="SSF51735">
    <property type="entry name" value="NAD(P)-binding Rossmann-fold domains"/>
    <property type="match status" value="1"/>
</dbReference>
<dbReference type="EMBL" id="JBAMIC010000001">
    <property type="protein sequence ID" value="KAK7115803.1"/>
    <property type="molecule type" value="Genomic_DNA"/>
</dbReference>
<evidence type="ECO:0000256" key="7">
    <source>
        <dbReference type="ARBA" id="ARBA00042026"/>
    </source>
</evidence>
<dbReference type="AlphaFoldDB" id="A0AAN9GP90"/>
<evidence type="ECO:0000256" key="8">
    <source>
        <dbReference type="ARBA" id="ARBA00045705"/>
    </source>
</evidence>
<evidence type="ECO:0000256" key="3">
    <source>
        <dbReference type="ARBA" id="ARBA00038968"/>
    </source>
</evidence>
<name>A0AAN9GP90_9CAEN</name>
<dbReference type="Pfam" id="PF00106">
    <property type="entry name" value="adh_short"/>
    <property type="match status" value="1"/>
</dbReference>
<dbReference type="EC" id="1.1.1.232" evidence="4"/>
<dbReference type="InterPro" id="IPR002347">
    <property type="entry name" value="SDR_fam"/>
</dbReference>
<evidence type="ECO:0000313" key="23">
    <source>
        <dbReference type="EMBL" id="KAK7115803.1"/>
    </source>
</evidence>
<comment type="catalytic activity">
    <reaction evidence="19">
        <text>resolvin D2 + NAD(+) = 16-oxoresolvin D2 + NADH + H(+)</text>
        <dbReference type="Rhea" id="RHEA:53588"/>
        <dbReference type="ChEBI" id="CHEBI:15378"/>
        <dbReference type="ChEBI" id="CHEBI:57540"/>
        <dbReference type="ChEBI" id="CHEBI:57945"/>
        <dbReference type="ChEBI" id="CHEBI:133367"/>
        <dbReference type="ChEBI" id="CHEBI:137498"/>
    </reaction>
    <physiologicalReaction direction="left-to-right" evidence="19">
        <dbReference type="Rhea" id="RHEA:53589"/>
    </physiologicalReaction>
</comment>
<comment type="caution">
    <text evidence="23">The sequence shown here is derived from an EMBL/GenBank/DDBJ whole genome shotgun (WGS) entry which is preliminary data.</text>
</comment>
<evidence type="ECO:0000256" key="13">
    <source>
        <dbReference type="ARBA" id="ARBA00048144"/>
    </source>
</evidence>
<dbReference type="GO" id="GO:0016404">
    <property type="term" value="F:15-hydroxyprostaglandin dehydrogenase (NAD+) activity"/>
    <property type="evidence" value="ECO:0007669"/>
    <property type="project" value="UniProtKB-EC"/>
</dbReference>
<keyword evidence="2" id="KW-0560">Oxidoreductase</keyword>
<comment type="catalytic activity">
    <reaction evidence="21">
        <text>resolvin E1 + NAD(+) = 18-oxo-resolvin E1 + NADH + H(+)</text>
        <dbReference type="Rhea" id="RHEA:49244"/>
        <dbReference type="ChEBI" id="CHEBI:15378"/>
        <dbReference type="ChEBI" id="CHEBI:57540"/>
        <dbReference type="ChEBI" id="CHEBI:57945"/>
        <dbReference type="ChEBI" id="CHEBI:91000"/>
        <dbReference type="ChEBI" id="CHEBI:91001"/>
    </reaction>
    <physiologicalReaction direction="left-to-right" evidence="21">
        <dbReference type="Rhea" id="RHEA:49245"/>
    </physiologicalReaction>
</comment>
<sequence length="267" mass="28966">MQLKGKTALVTGGASGVGLAVIETLASKGTKAVSLDVSEEAGQTAAAVTNDKYGAGSVTFIKCDVTHVEQLESCFKQAVSVLGHIDIVFNNAGVILENRWEYMIDVNFKGVVAGTQLAVEHMRRDKGGKGGVIINTSSYVGLVPKFTHPVYVGSKFAVVGFTSSWASNPYMKDMGLRFGTLCPTAVDTAFHQLKDEQVRYPREFRESVKMQTLLPVPRAVEGFLQLVEDDESNGSNLMVMAQGNLYQQQVLQDGKGLPKPQFYFFPS</sequence>
<evidence type="ECO:0000256" key="1">
    <source>
        <dbReference type="ARBA" id="ARBA00006484"/>
    </source>
</evidence>
<evidence type="ECO:0000256" key="16">
    <source>
        <dbReference type="ARBA" id="ARBA00048535"/>
    </source>
</evidence>
<dbReference type="PRINTS" id="PR00080">
    <property type="entry name" value="SDRFAMILY"/>
</dbReference>
<evidence type="ECO:0000256" key="10">
    <source>
        <dbReference type="ARBA" id="ARBA00047672"/>
    </source>
</evidence>
<comment type="catalytic activity">
    <reaction evidence="17">
        <text>prostaglandin A1 + NAD(+) = 15-oxo-prostaglandin A1 + NADH + H(+)</text>
        <dbReference type="Rhea" id="RHEA:41263"/>
        <dbReference type="ChEBI" id="CHEBI:15378"/>
        <dbReference type="ChEBI" id="CHEBI:57398"/>
        <dbReference type="ChEBI" id="CHEBI:57540"/>
        <dbReference type="ChEBI" id="CHEBI:57945"/>
        <dbReference type="ChEBI" id="CHEBI:85072"/>
    </reaction>
    <physiologicalReaction direction="left-to-right" evidence="17">
        <dbReference type="Rhea" id="RHEA:41264"/>
    </physiologicalReaction>
</comment>
<comment type="catalytic activity">
    <reaction evidence="13">
        <text>(11R)-hydroxy-(5Z,8Z,12E,14Z)-eicosatetraenoate + NAD(+) = 11-oxo-(5Z,8Z,12E,14Z)-eicosatetraenoate + NADH + H(+)</text>
        <dbReference type="Rhea" id="RHEA:48640"/>
        <dbReference type="ChEBI" id="CHEBI:15378"/>
        <dbReference type="ChEBI" id="CHEBI:57540"/>
        <dbReference type="ChEBI" id="CHEBI:57945"/>
        <dbReference type="ChEBI" id="CHEBI:78836"/>
        <dbReference type="ChEBI" id="CHEBI:90697"/>
    </reaction>
    <physiologicalReaction direction="left-to-right" evidence="13">
        <dbReference type="Rhea" id="RHEA:48641"/>
    </physiologicalReaction>
</comment>
<evidence type="ECO:0000256" key="5">
    <source>
        <dbReference type="ARBA" id="ARBA00040276"/>
    </source>
</evidence>
<evidence type="ECO:0000256" key="20">
    <source>
        <dbReference type="ARBA" id="ARBA00049151"/>
    </source>
</evidence>
<dbReference type="EC" id="1.1.1.141" evidence="3"/>
<comment type="catalytic activity">
    <reaction evidence="14">
        <text>resolvin D1 + NAD(+) = 17-oxoresolvin D1 + NADH + H(+)</text>
        <dbReference type="Rhea" id="RHEA:50128"/>
        <dbReference type="ChEBI" id="CHEBI:15378"/>
        <dbReference type="ChEBI" id="CHEBI:57540"/>
        <dbReference type="ChEBI" id="CHEBI:57945"/>
        <dbReference type="ChEBI" id="CHEBI:132079"/>
        <dbReference type="ChEBI" id="CHEBI:132081"/>
    </reaction>
    <physiologicalReaction direction="left-to-right" evidence="14">
        <dbReference type="Rhea" id="RHEA:50129"/>
    </physiologicalReaction>
</comment>
<comment type="function">
    <text evidence="8">Catalyzes the NAD-dependent dehydrogenation (oxidation) of a broad array of hydroxylated polyunsaturated fatty acids (mainly eicosanoids and docosanoids, including prostaglandins, lipoxins and resolvins), yielding their corresponding keto (oxo) metabolites. Decreases the levels of the pro-proliferative prostaglandins such as prostaglandin E2 (whose activity is increased in cancer because of an increase in the expression of cyclooxygenase 2) and generates oxo-fatty acid products that can profoundly influence cell function by abrogating pro-inflammatory cytokine expression. Converts resolvins E1, D1 and D2 to their oxo products, which represents a mode of resolvin inactivation. Resolvin E1 plays important roles during the resolution phase of acute inflammation, while resolvins D1 and D2 have a unique role in obesity-induced adipose inflammation.</text>
</comment>
<gene>
    <name evidence="23" type="ORF">V1264_001614</name>
</gene>
<evidence type="ECO:0000313" key="24">
    <source>
        <dbReference type="Proteomes" id="UP001374579"/>
    </source>
</evidence>
<evidence type="ECO:0000256" key="19">
    <source>
        <dbReference type="ARBA" id="ARBA00048921"/>
    </source>
</evidence>
<evidence type="ECO:0000256" key="14">
    <source>
        <dbReference type="ARBA" id="ARBA00048170"/>
    </source>
</evidence>
<evidence type="ECO:0000256" key="9">
    <source>
        <dbReference type="ARBA" id="ARBA00047325"/>
    </source>
</evidence>
<comment type="catalytic activity">
    <reaction evidence="11">
        <text>14-hydroxy-(4Z,7Z,10Z,12E,16Z,19Z)-docosahexaenoate + NAD(+) = 14-oxo-(4Z,7Z,10Z,12E,16Z,19Z)-docosahexaenoate + NADH + H(+)</text>
        <dbReference type="Rhea" id="RHEA:48952"/>
        <dbReference type="ChEBI" id="CHEBI:15378"/>
        <dbReference type="ChEBI" id="CHEBI:57540"/>
        <dbReference type="ChEBI" id="CHEBI:57945"/>
        <dbReference type="ChEBI" id="CHEBI:90866"/>
        <dbReference type="ChEBI" id="CHEBI:90867"/>
    </reaction>
    <physiologicalReaction direction="left-to-right" evidence="11">
        <dbReference type="Rhea" id="RHEA:48953"/>
    </physiologicalReaction>
</comment>
<comment type="catalytic activity">
    <reaction evidence="9">
        <text>prostaglandin E1 + NAD(+) = 15-oxoprostaglandin E1 + NADH + H(+)</text>
        <dbReference type="Rhea" id="RHEA:16477"/>
        <dbReference type="ChEBI" id="CHEBI:15378"/>
        <dbReference type="ChEBI" id="CHEBI:57397"/>
        <dbReference type="ChEBI" id="CHEBI:57401"/>
        <dbReference type="ChEBI" id="CHEBI:57540"/>
        <dbReference type="ChEBI" id="CHEBI:57945"/>
    </reaction>
    <physiologicalReaction direction="left-to-right" evidence="9">
        <dbReference type="Rhea" id="RHEA:16478"/>
    </physiologicalReaction>
</comment>
<evidence type="ECO:0000256" key="12">
    <source>
        <dbReference type="ARBA" id="ARBA00048140"/>
    </source>
</evidence>
<comment type="catalytic activity">
    <reaction evidence="12">
        <text>15-oxo-(5S,6R)-dihydroxy-(7E,9E,11Z)-eicosatrienoate + NADH + H(+) = (5S,6R,15S)-trihydroxy-(7E,9E,11Z)-eicosatrienoate + NAD(+)</text>
        <dbReference type="Rhea" id="RHEA:41596"/>
        <dbReference type="ChEBI" id="CHEBI:15378"/>
        <dbReference type="ChEBI" id="CHEBI:57540"/>
        <dbReference type="ChEBI" id="CHEBI:57945"/>
        <dbReference type="ChEBI" id="CHEBI:78325"/>
        <dbReference type="ChEBI" id="CHEBI:78329"/>
    </reaction>
    <physiologicalReaction direction="left-to-right" evidence="12">
        <dbReference type="Rhea" id="RHEA:41597"/>
    </physiologicalReaction>
</comment>
<comment type="similarity">
    <text evidence="1 22">Belongs to the short-chain dehydrogenases/reductases (SDR) family.</text>
</comment>
<dbReference type="PANTHER" id="PTHR44229">
    <property type="entry name" value="15-HYDROXYPROSTAGLANDIN DEHYDROGENASE [NAD(+)]"/>
    <property type="match status" value="1"/>
</dbReference>
<keyword evidence="24" id="KW-1185">Reference proteome</keyword>
<evidence type="ECO:0000256" key="2">
    <source>
        <dbReference type="ARBA" id="ARBA00023002"/>
    </source>
</evidence>
<comment type="catalytic activity">
    <reaction evidence="18">
        <text>prostaglandin E2 + NAD(+) = 15-oxoprostaglandin E2 + NADH + H(+)</text>
        <dbReference type="Rhea" id="RHEA:11876"/>
        <dbReference type="ChEBI" id="CHEBI:15378"/>
        <dbReference type="ChEBI" id="CHEBI:57400"/>
        <dbReference type="ChEBI" id="CHEBI:57540"/>
        <dbReference type="ChEBI" id="CHEBI:57945"/>
        <dbReference type="ChEBI" id="CHEBI:606564"/>
        <dbReference type="EC" id="1.1.1.141"/>
    </reaction>
    <physiologicalReaction direction="left-to-right" evidence="18">
        <dbReference type="Rhea" id="RHEA:11877"/>
    </physiologicalReaction>
</comment>
<comment type="catalytic activity">
    <reaction evidence="10">
        <text>resolvin D1 + NAD(+) = 8-oxoresolvin D1 + NADH + H(+)</text>
        <dbReference type="Rhea" id="RHEA:50124"/>
        <dbReference type="ChEBI" id="CHEBI:15378"/>
        <dbReference type="ChEBI" id="CHEBI:57540"/>
        <dbReference type="ChEBI" id="CHEBI:57945"/>
        <dbReference type="ChEBI" id="CHEBI:132079"/>
        <dbReference type="ChEBI" id="CHEBI:132080"/>
    </reaction>
    <physiologicalReaction direction="left-to-right" evidence="10">
        <dbReference type="Rhea" id="RHEA:50125"/>
    </physiologicalReaction>
</comment>
<evidence type="ECO:0000256" key="22">
    <source>
        <dbReference type="RuleBase" id="RU000363"/>
    </source>
</evidence>
<comment type="catalytic activity">
    <reaction evidence="16">
        <text>lipoxin A4 + NAD(+) = 15-oxo-(5S,6R)-dihydroxy-(7E,9E,11Z,13E)-eicosatetraenoate + NADH + H(+)</text>
        <dbReference type="Rhea" id="RHEA:41572"/>
        <dbReference type="ChEBI" id="CHEBI:15378"/>
        <dbReference type="ChEBI" id="CHEBI:57540"/>
        <dbReference type="ChEBI" id="CHEBI:57945"/>
        <dbReference type="ChEBI" id="CHEBI:67026"/>
        <dbReference type="ChEBI" id="CHEBI:78311"/>
    </reaction>
    <physiologicalReaction direction="left-to-right" evidence="16">
        <dbReference type="Rhea" id="RHEA:41573"/>
    </physiologicalReaction>
</comment>
<organism evidence="23 24">
    <name type="scientific">Littorina saxatilis</name>
    <dbReference type="NCBI Taxonomy" id="31220"/>
    <lineage>
        <taxon>Eukaryota</taxon>
        <taxon>Metazoa</taxon>
        <taxon>Spiralia</taxon>
        <taxon>Lophotrochozoa</taxon>
        <taxon>Mollusca</taxon>
        <taxon>Gastropoda</taxon>
        <taxon>Caenogastropoda</taxon>
        <taxon>Littorinimorpha</taxon>
        <taxon>Littorinoidea</taxon>
        <taxon>Littorinidae</taxon>
        <taxon>Littorina</taxon>
    </lineage>
</organism>
<evidence type="ECO:0000256" key="18">
    <source>
        <dbReference type="ARBA" id="ARBA00048739"/>
    </source>
</evidence>
<dbReference type="Gene3D" id="3.40.50.720">
    <property type="entry name" value="NAD(P)-binding Rossmann-like Domain"/>
    <property type="match status" value="1"/>
</dbReference>
<comment type="catalytic activity">
    <reaction evidence="20">
        <text>(15S)-hydroxy-(5Z,8Z,11Z,13E)-eicosatetraenoate + NAD(+) = 15-oxo-(5Z,8Z,11Z,13E)-eicosatetraenoate + NADH + H(+)</text>
        <dbReference type="Rhea" id="RHEA:23260"/>
        <dbReference type="ChEBI" id="CHEBI:15378"/>
        <dbReference type="ChEBI" id="CHEBI:57409"/>
        <dbReference type="ChEBI" id="CHEBI:57410"/>
        <dbReference type="ChEBI" id="CHEBI:57540"/>
        <dbReference type="ChEBI" id="CHEBI:57945"/>
        <dbReference type="EC" id="1.1.1.232"/>
    </reaction>
    <physiologicalReaction direction="left-to-right" evidence="20">
        <dbReference type="Rhea" id="RHEA:23261"/>
    </physiologicalReaction>
</comment>
<dbReference type="GO" id="GO:0005737">
    <property type="term" value="C:cytoplasm"/>
    <property type="evidence" value="ECO:0007669"/>
    <property type="project" value="TreeGrafter"/>
</dbReference>
<protein>
    <recommendedName>
        <fullName evidence="5">15-hydroxyprostaglandin dehydrogenase [NAD(+)]</fullName>
        <ecNumber evidence="3">1.1.1.141</ecNumber>
        <ecNumber evidence="4">1.1.1.232</ecNumber>
    </recommendedName>
    <alternativeName>
        <fullName evidence="7">Eicosanoid/docosanoid dehydrogenase [NAD(+)]</fullName>
    </alternativeName>
    <alternativeName>
        <fullName evidence="6">Prostaglandin dehydrogenase 1</fullName>
    </alternativeName>
</protein>
<dbReference type="Proteomes" id="UP001374579">
    <property type="component" value="Unassembled WGS sequence"/>
</dbReference>
<evidence type="ECO:0000256" key="11">
    <source>
        <dbReference type="ARBA" id="ARBA00048008"/>
    </source>
</evidence>
<proteinExistence type="inferred from homology"/>
<evidence type="ECO:0000256" key="6">
    <source>
        <dbReference type="ARBA" id="ARBA00041812"/>
    </source>
</evidence>
<dbReference type="PROSITE" id="PS00061">
    <property type="entry name" value="ADH_SHORT"/>
    <property type="match status" value="1"/>
</dbReference>
<dbReference type="PRINTS" id="PR00081">
    <property type="entry name" value="GDHRDH"/>
</dbReference>